<dbReference type="RefSeq" id="WP_036481719.1">
    <property type="nucleotide sequence ID" value="NZ_JMQM01000001.1"/>
</dbReference>
<dbReference type="Pfam" id="PF09550">
    <property type="entry name" value="Phage_TAC_6"/>
    <property type="match status" value="1"/>
</dbReference>
<keyword evidence="2" id="KW-1185">Reference proteome</keyword>
<gene>
    <name evidence="1" type="ORF">EL18_01685</name>
</gene>
<reference evidence="1 2" key="1">
    <citation type="submission" date="2014-05" db="EMBL/GenBank/DDBJ databases">
        <title>Draft Genome Sequence of Nitratireductor basaltis Strain UMTGB225, A Marine Bacterium Isolated from Green Barrel Tunicate.</title>
        <authorList>
            <person name="Gan H.Y."/>
        </authorList>
    </citation>
    <scope>NUCLEOTIDE SEQUENCE [LARGE SCALE GENOMIC DNA]</scope>
    <source>
        <strain evidence="1 2">UMTGB225</strain>
    </source>
</reference>
<dbReference type="STRING" id="472175.EL18_01685"/>
<dbReference type="OrthoDB" id="7582980at2"/>
<proteinExistence type="predicted"/>
<evidence type="ECO:0000313" key="1">
    <source>
        <dbReference type="EMBL" id="KFB10647.1"/>
    </source>
</evidence>
<protein>
    <recommendedName>
        <fullName evidence="3">Phage tail assembly chaperone</fullName>
    </recommendedName>
</protein>
<dbReference type="NCBIfam" id="TIGR02216">
    <property type="entry name" value="phage_TIGR02216"/>
    <property type="match status" value="1"/>
</dbReference>
<dbReference type="InterPro" id="IPR011739">
    <property type="entry name" value="GTA_rcc01693"/>
</dbReference>
<dbReference type="InterPro" id="IPR019056">
    <property type="entry name" value="Phage_TAC_6"/>
</dbReference>
<evidence type="ECO:0000313" key="2">
    <source>
        <dbReference type="Proteomes" id="UP000053675"/>
    </source>
</evidence>
<dbReference type="AlphaFoldDB" id="A0A084UCG1"/>
<sequence>MEEGKRDKGLLPWRALMRFGMGVLRLPPDTFWALSLPELAVILAPFAGPTERPDRARLHELMRQFPDQMDKEKRDG</sequence>
<name>A0A084UCG1_9HYPH</name>
<dbReference type="Proteomes" id="UP000053675">
    <property type="component" value="Unassembled WGS sequence"/>
</dbReference>
<organism evidence="1 2">
    <name type="scientific">Nitratireductor basaltis</name>
    <dbReference type="NCBI Taxonomy" id="472175"/>
    <lineage>
        <taxon>Bacteria</taxon>
        <taxon>Pseudomonadati</taxon>
        <taxon>Pseudomonadota</taxon>
        <taxon>Alphaproteobacteria</taxon>
        <taxon>Hyphomicrobiales</taxon>
        <taxon>Phyllobacteriaceae</taxon>
        <taxon>Nitratireductor</taxon>
    </lineage>
</organism>
<dbReference type="PATRIC" id="fig|472175.3.peg.1692"/>
<accession>A0A084UCG1</accession>
<comment type="caution">
    <text evidence="1">The sequence shown here is derived from an EMBL/GenBank/DDBJ whole genome shotgun (WGS) entry which is preliminary data.</text>
</comment>
<evidence type="ECO:0008006" key="3">
    <source>
        <dbReference type="Google" id="ProtNLM"/>
    </source>
</evidence>
<dbReference type="EMBL" id="JMQM01000001">
    <property type="protein sequence ID" value="KFB10647.1"/>
    <property type="molecule type" value="Genomic_DNA"/>
</dbReference>